<keyword evidence="6 8" id="KW-0067">ATP-binding</keyword>
<dbReference type="PANTHER" id="PTHR38761:SF1">
    <property type="entry name" value="GLUTAMATE--CYSTEINE LIGASE"/>
    <property type="match status" value="1"/>
</dbReference>
<evidence type="ECO:0000256" key="2">
    <source>
        <dbReference type="ARBA" id="ARBA00008772"/>
    </source>
</evidence>
<dbReference type="GO" id="GO:0004357">
    <property type="term" value="F:glutamate-cysteine ligase activity"/>
    <property type="evidence" value="ECO:0007669"/>
    <property type="project" value="UniProtKB-UniRule"/>
</dbReference>
<name>A0A1H6SI36_9GAMM</name>
<evidence type="ECO:0000256" key="1">
    <source>
        <dbReference type="ARBA" id="ARBA00005006"/>
    </source>
</evidence>
<dbReference type="EC" id="6.3.2.2" evidence="8"/>
<dbReference type="AlphaFoldDB" id="A0A1H6SI36"/>
<dbReference type="GO" id="GO:0005829">
    <property type="term" value="C:cytosol"/>
    <property type="evidence" value="ECO:0007669"/>
    <property type="project" value="TreeGrafter"/>
</dbReference>
<evidence type="ECO:0000256" key="6">
    <source>
        <dbReference type="ARBA" id="ARBA00022840"/>
    </source>
</evidence>
<keyword evidence="4 8" id="KW-0317">Glutathione biosynthesis</keyword>
<dbReference type="InterPro" id="IPR006334">
    <property type="entry name" value="Glut_cys_ligase"/>
</dbReference>
<evidence type="ECO:0000256" key="7">
    <source>
        <dbReference type="ARBA" id="ARBA00048819"/>
    </source>
</evidence>
<sequence>MSTRLNTQSSVVTHLEKHPLKLQSIDLKKLQRYARMGLFQGIRRGIEKETLRTCANGDISQLDHPQVLGATLTHPHITTDYSESLLEFITPVFSVREQAHAFLEDIHRFTYRRLHAQTEHPQLAQEMLWPTSMPCRLQGNESIRIAEYGQSHSGLMKFIYRRGLDIRYGRTMQTIAGLHYNFSLPDTLWPLLAHLDGLTPEQADKDYRSARYFGLIRNFRRYSWLLIYLFGASPAVDKSFADAFPQHGLQPWDKQTFYAPYATSLRMSDLGYQNKAQASLKICFNALDTYIETLKTAIASQDPHYAALGIKDAAGEYQQLNANILQIENEYYSDIRPKRVARSGQKPTDALAEGGVEYIEVRCLDVNPFQPAGISVRQMRFVDLFLVFCLLEASPFIEDDECHYLEQNHARVVKQGRDPQLTLYTPDGQQVPFAQQAEDLFARLAPVAELLDLGEKTPIFAQALSHYHQRIAEPERTLSARMLAIMAREKLSFIELGQMLAAEQAAYYQRSTMEPARKALFAQLVESSLQQAHDLEQANQGSFEDFLAAYFA</sequence>
<dbReference type="GO" id="GO:0005524">
    <property type="term" value="F:ATP binding"/>
    <property type="evidence" value="ECO:0007669"/>
    <property type="project" value="UniProtKB-KW"/>
</dbReference>
<evidence type="ECO:0000313" key="12">
    <source>
        <dbReference type="Proteomes" id="UP000242999"/>
    </source>
</evidence>
<evidence type="ECO:0000256" key="5">
    <source>
        <dbReference type="ARBA" id="ARBA00022741"/>
    </source>
</evidence>
<evidence type="ECO:0000256" key="3">
    <source>
        <dbReference type="ARBA" id="ARBA00022598"/>
    </source>
</evidence>
<dbReference type="NCBIfam" id="TIGR01434">
    <property type="entry name" value="glu_cys_ligase"/>
    <property type="match status" value="1"/>
</dbReference>
<keyword evidence="12" id="KW-1185">Reference proteome</keyword>
<dbReference type="RefSeq" id="WP_281246220.1">
    <property type="nucleotide sequence ID" value="NZ_FNYH01000007.1"/>
</dbReference>
<evidence type="ECO:0000259" key="10">
    <source>
        <dbReference type="Pfam" id="PF04262"/>
    </source>
</evidence>
<comment type="catalytic activity">
    <reaction evidence="7 8 9">
        <text>L-cysteine + L-glutamate + ATP = gamma-L-glutamyl-L-cysteine + ADP + phosphate + H(+)</text>
        <dbReference type="Rhea" id="RHEA:13285"/>
        <dbReference type="ChEBI" id="CHEBI:15378"/>
        <dbReference type="ChEBI" id="CHEBI:29985"/>
        <dbReference type="ChEBI" id="CHEBI:30616"/>
        <dbReference type="ChEBI" id="CHEBI:35235"/>
        <dbReference type="ChEBI" id="CHEBI:43474"/>
        <dbReference type="ChEBI" id="CHEBI:58173"/>
        <dbReference type="ChEBI" id="CHEBI:456216"/>
        <dbReference type="EC" id="6.3.2.2"/>
    </reaction>
</comment>
<dbReference type="Pfam" id="PF04262">
    <property type="entry name" value="Glu_cys_ligase"/>
    <property type="match status" value="1"/>
</dbReference>
<keyword evidence="3 8" id="KW-0436">Ligase</keyword>
<evidence type="ECO:0000256" key="9">
    <source>
        <dbReference type="RuleBase" id="RU004391"/>
    </source>
</evidence>
<dbReference type="InterPro" id="IPR014746">
    <property type="entry name" value="Gln_synth/guanido_kin_cat_dom"/>
</dbReference>
<organism evidence="11 12">
    <name type="scientific">Allopseudospirillum japonicum</name>
    <dbReference type="NCBI Taxonomy" id="64971"/>
    <lineage>
        <taxon>Bacteria</taxon>
        <taxon>Pseudomonadati</taxon>
        <taxon>Pseudomonadota</taxon>
        <taxon>Gammaproteobacteria</taxon>
        <taxon>Oceanospirillales</taxon>
        <taxon>Oceanospirillaceae</taxon>
        <taxon>Allopseudospirillum</taxon>
    </lineage>
</organism>
<evidence type="ECO:0000256" key="8">
    <source>
        <dbReference type="HAMAP-Rule" id="MF_00578"/>
    </source>
</evidence>
<gene>
    <name evidence="8" type="primary">gshA</name>
    <name evidence="11" type="ORF">SAMN05421831_10759</name>
</gene>
<dbReference type="STRING" id="64971.SAMN05421831_10759"/>
<reference evidence="12" key="1">
    <citation type="submission" date="2016-10" db="EMBL/GenBank/DDBJ databases">
        <authorList>
            <person name="Varghese N."/>
            <person name="Submissions S."/>
        </authorList>
    </citation>
    <scope>NUCLEOTIDE SEQUENCE [LARGE SCALE GENOMIC DNA]</scope>
    <source>
        <strain evidence="12">DSM 7165</strain>
    </source>
</reference>
<keyword evidence="5 8" id="KW-0547">Nucleotide-binding</keyword>
<evidence type="ECO:0000256" key="4">
    <source>
        <dbReference type="ARBA" id="ARBA00022684"/>
    </source>
</evidence>
<evidence type="ECO:0000313" key="11">
    <source>
        <dbReference type="EMBL" id="SEI67609.1"/>
    </source>
</evidence>
<dbReference type="GO" id="GO:0006750">
    <property type="term" value="P:glutathione biosynthetic process"/>
    <property type="evidence" value="ECO:0007669"/>
    <property type="project" value="UniProtKB-UniRule"/>
</dbReference>
<dbReference type="Proteomes" id="UP000242999">
    <property type="component" value="Unassembled WGS sequence"/>
</dbReference>
<dbReference type="PANTHER" id="PTHR38761">
    <property type="entry name" value="GLUTAMATE--CYSTEINE LIGASE"/>
    <property type="match status" value="1"/>
</dbReference>
<proteinExistence type="inferred from homology"/>
<dbReference type="UniPathway" id="UPA00142">
    <property type="reaction ID" value="UER00209"/>
</dbReference>
<dbReference type="EMBL" id="FNYH01000007">
    <property type="protein sequence ID" value="SEI67609.1"/>
    <property type="molecule type" value="Genomic_DNA"/>
</dbReference>
<comment type="pathway">
    <text evidence="1 8 9">Sulfur metabolism; glutathione biosynthesis; glutathione from L-cysteine and L-glutamate: step 1/2.</text>
</comment>
<dbReference type="HAMAP" id="MF_00578">
    <property type="entry name" value="Glu_cys_ligase"/>
    <property type="match status" value="1"/>
</dbReference>
<dbReference type="InterPro" id="IPR007370">
    <property type="entry name" value="Glu_cys_ligase"/>
</dbReference>
<accession>A0A1H6SI36</accession>
<comment type="similarity">
    <text evidence="2 8">Belongs to the glutamate--cysteine ligase type 1 family. Type 1 subfamily.</text>
</comment>
<protein>
    <recommendedName>
        <fullName evidence="8">Glutamate--cysteine ligase</fullName>
        <ecNumber evidence="8">6.3.2.2</ecNumber>
    </recommendedName>
    <alternativeName>
        <fullName evidence="8">Gamma-ECS</fullName>
        <shortName evidence="8">GCS</shortName>
    </alternativeName>
    <alternativeName>
        <fullName evidence="8">Gamma-glutamylcysteine synthetase</fullName>
    </alternativeName>
</protein>
<dbReference type="SUPFAM" id="SSF55931">
    <property type="entry name" value="Glutamine synthetase/guanido kinase"/>
    <property type="match status" value="1"/>
</dbReference>
<dbReference type="Gene3D" id="3.30.590.20">
    <property type="match status" value="1"/>
</dbReference>
<feature type="domain" description="Glutamate--cysteine ligase" evidence="10">
    <location>
        <begin position="27"/>
        <end position="412"/>
    </location>
</feature>
<dbReference type="GO" id="GO:0046872">
    <property type="term" value="F:metal ion binding"/>
    <property type="evidence" value="ECO:0007669"/>
    <property type="project" value="TreeGrafter"/>
</dbReference>